<evidence type="ECO:0000313" key="10">
    <source>
        <dbReference type="EMBL" id="KAJ3261819.1"/>
    </source>
</evidence>
<reference evidence="10" key="1">
    <citation type="submission" date="2020-05" db="EMBL/GenBank/DDBJ databases">
        <title>Phylogenomic resolution of chytrid fungi.</title>
        <authorList>
            <person name="Stajich J.E."/>
            <person name="Amses K."/>
            <person name="Simmons R."/>
            <person name="Seto K."/>
            <person name="Myers J."/>
            <person name="Bonds A."/>
            <person name="Quandt C.A."/>
            <person name="Barry K."/>
            <person name="Liu P."/>
            <person name="Grigoriev I."/>
            <person name="Longcore J.E."/>
            <person name="James T.Y."/>
        </authorList>
    </citation>
    <scope>NUCLEOTIDE SEQUENCE</scope>
    <source>
        <strain evidence="10">PLAUS21</strain>
    </source>
</reference>
<comment type="caution">
    <text evidence="10">The sequence shown here is derived from an EMBL/GenBank/DDBJ whole genome shotgun (WGS) entry which is preliminary data.</text>
</comment>
<evidence type="ECO:0000256" key="5">
    <source>
        <dbReference type="ARBA" id="ARBA00022824"/>
    </source>
</evidence>
<gene>
    <name evidence="10" type="ORF">HK103_004770</name>
</gene>
<evidence type="ECO:0000256" key="3">
    <source>
        <dbReference type="ARBA" id="ARBA00017057"/>
    </source>
</evidence>
<comment type="similarity">
    <text evidence="2">Belongs to the SPCS2 family.</text>
</comment>
<protein>
    <recommendedName>
        <fullName evidence="3">Signal peptidase complex subunit 2</fullName>
    </recommendedName>
</protein>
<evidence type="ECO:0000256" key="7">
    <source>
        <dbReference type="ARBA" id="ARBA00023136"/>
    </source>
</evidence>
<sequence length="192" mass="21989">MSEKTESRFLKECARKPETLSKYSMVDIKHSIEQGVRHVLTLDYKYKEDHTLINRYLILGYVAAISAITSSAYSYTYPFEEPLTKLILIVGCGIYFLFVGLNALHTKYVKKDIIFVGNRSTGLEPEKIVVELQCDKYSDIVKLTFTIISKKHISYFLKKSVGEWYTTNGEFVPENFLADISSTIEGNSKKNK</sequence>
<dbReference type="GO" id="GO:0005787">
    <property type="term" value="C:signal peptidase complex"/>
    <property type="evidence" value="ECO:0007669"/>
    <property type="project" value="InterPro"/>
</dbReference>
<dbReference type="AlphaFoldDB" id="A0AAD5UM39"/>
<dbReference type="Proteomes" id="UP001210925">
    <property type="component" value="Unassembled WGS sequence"/>
</dbReference>
<dbReference type="GO" id="GO:0045047">
    <property type="term" value="P:protein targeting to ER"/>
    <property type="evidence" value="ECO:0007669"/>
    <property type="project" value="TreeGrafter"/>
</dbReference>
<evidence type="ECO:0000256" key="9">
    <source>
        <dbReference type="SAM" id="Phobius"/>
    </source>
</evidence>
<evidence type="ECO:0000313" key="11">
    <source>
        <dbReference type="Proteomes" id="UP001210925"/>
    </source>
</evidence>
<dbReference type="PANTHER" id="PTHR13085">
    <property type="entry name" value="MICROSOMAL SIGNAL PEPTIDASE 25 KDA SUBUNIT"/>
    <property type="match status" value="1"/>
</dbReference>
<comment type="function">
    <text evidence="8">Component of the signal peptidase complex (SPC) which catalyzes the cleavage of N-terminal signal sequences from nascent proteins as they are translocated into the lumen of the endoplasmic reticulum. Enhances the enzymatic activity of SPC and facilitates the interactions between different components of the translocation site.</text>
</comment>
<dbReference type="GO" id="GO:0006465">
    <property type="term" value="P:signal peptide processing"/>
    <property type="evidence" value="ECO:0007669"/>
    <property type="project" value="InterPro"/>
</dbReference>
<keyword evidence="7 9" id="KW-0472">Membrane</keyword>
<dbReference type="EMBL" id="JADGKB010000004">
    <property type="protein sequence ID" value="KAJ3261819.1"/>
    <property type="molecule type" value="Genomic_DNA"/>
</dbReference>
<keyword evidence="4 9" id="KW-0812">Transmembrane</keyword>
<feature type="transmembrane region" description="Helical" evidence="9">
    <location>
        <begin position="56"/>
        <end position="74"/>
    </location>
</feature>
<name>A0AAD5UM39_9FUNG</name>
<feature type="transmembrane region" description="Helical" evidence="9">
    <location>
        <begin position="86"/>
        <end position="104"/>
    </location>
</feature>
<evidence type="ECO:0000256" key="1">
    <source>
        <dbReference type="ARBA" id="ARBA00004477"/>
    </source>
</evidence>
<dbReference type="InterPro" id="IPR009582">
    <property type="entry name" value="Spc2/SPCS2"/>
</dbReference>
<evidence type="ECO:0000256" key="2">
    <source>
        <dbReference type="ARBA" id="ARBA00007324"/>
    </source>
</evidence>
<keyword evidence="6 9" id="KW-1133">Transmembrane helix</keyword>
<evidence type="ECO:0000256" key="6">
    <source>
        <dbReference type="ARBA" id="ARBA00022989"/>
    </source>
</evidence>
<dbReference type="Pfam" id="PF06703">
    <property type="entry name" value="SPC25"/>
    <property type="match status" value="1"/>
</dbReference>
<comment type="subcellular location">
    <subcellularLocation>
        <location evidence="1">Endoplasmic reticulum membrane</location>
        <topology evidence="1">Multi-pass membrane protein</topology>
    </subcellularLocation>
</comment>
<proteinExistence type="inferred from homology"/>
<accession>A0AAD5UM39</accession>
<evidence type="ECO:0000256" key="4">
    <source>
        <dbReference type="ARBA" id="ARBA00022692"/>
    </source>
</evidence>
<keyword evidence="11" id="KW-1185">Reference proteome</keyword>
<organism evidence="10 11">
    <name type="scientific">Boothiomyces macroporosus</name>
    <dbReference type="NCBI Taxonomy" id="261099"/>
    <lineage>
        <taxon>Eukaryota</taxon>
        <taxon>Fungi</taxon>
        <taxon>Fungi incertae sedis</taxon>
        <taxon>Chytridiomycota</taxon>
        <taxon>Chytridiomycota incertae sedis</taxon>
        <taxon>Chytridiomycetes</taxon>
        <taxon>Rhizophydiales</taxon>
        <taxon>Terramycetaceae</taxon>
        <taxon>Boothiomyces</taxon>
    </lineage>
</organism>
<dbReference type="PANTHER" id="PTHR13085:SF0">
    <property type="entry name" value="SIGNAL PEPTIDASE COMPLEX SUBUNIT 2"/>
    <property type="match status" value="1"/>
</dbReference>
<keyword evidence="5" id="KW-0256">Endoplasmic reticulum</keyword>
<evidence type="ECO:0000256" key="8">
    <source>
        <dbReference type="ARBA" id="ARBA00045608"/>
    </source>
</evidence>